<dbReference type="InterPro" id="IPR005569">
    <property type="entry name" value="Arc_DNA-bd_dom"/>
</dbReference>
<organism evidence="3 4">
    <name type="scientific">Rahnella sp. (strain Y9602)</name>
    <dbReference type="NCBI Taxonomy" id="2703885"/>
    <lineage>
        <taxon>Bacteria</taxon>
        <taxon>Pseudomonadati</taxon>
        <taxon>Pseudomonadota</taxon>
        <taxon>Gammaproteobacteria</taxon>
        <taxon>Enterobacterales</taxon>
        <taxon>Yersiniaceae</taxon>
        <taxon>Rahnella</taxon>
    </lineage>
</organism>
<dbReference type="eggNOG" id="ENOG50336NC">
    <property type="taxonomic scope" value="Bacteria"/>
</dbReference>
<dbReference type="GO" id="GO:0006355">
    <property type="term" value="P:regulation of DNA-templated transcription"/>
    <property type="evidence" value="ECO:0007669"/>
    <property type="project" value="InterPro"/>
</dbReference>
<feature type="domain" description="Arc-like DNA binding" evidence="2">
    <location>
        <begin position="8"/>
        <end position="43"/>
    </location>
</feature>
<dbReference type="InterPro" id="IPR013321">
    <property type="entry name" value="Arc_rbn_hlx_hlx"/>
</dbReference>
<proteinExistence type="predicted"/>
<accession>A0A0H3FDM8</accession>
<dbReference type="InterPro" id="IPR010985">
    <property type="entry name" value="Ribbon_hlx_hlx"/>
</dbReference>
<dbReference type="SUPFAM" id="SSF47598">
    <property type="entry name" value="Ribbon-helix-helix"/>
    <property type="match status" value="1"/>
</dbReference>
<dbReference type="OrthoDB" id="6481077at2"/>
<dbReference type="AlphaFoldDB" id="A0A0H3FDM8"/>
<feature type="region of interest" description="Disordered" evidence="1">
    <location>
        <begin position="40"/>
        <end position="70"/>
    </location>
</feature>
<reference evidence="3 4" key="2">
    <citation type="journal article" date="2012" name="J. Bacteriol.">
        <title>Complete Genome Sequence of Rahnella sp. Strain Y9602, a Gammaproteobacterium Isolate from Metal- and Radionuclide-Contaminated Soil.</title>
        <authorList>
            <person name="Martinez R.J."/>
            <person name="Bruce D."/>
            <person name="Detter C."/>
            <person name="Goodwin L.A."/>
            <person name="Han J."/>
            <person name="Han C.S."/>
            <person name="Held B."/>
            <person name="Land M.L."/>
            <person name="Mikhailova N."/>
            <person name="Nolan M."/>
            <person name="Pennacchio L."/>
            <person name="Pitluck S."/>
            <person name="Tapia R."/>
            <person name="Woyke T."/>
            <person name="Sobecky P.A."/>
        </authorList>
    </citation>
    <scope>NUCLEOTIDE SEQUENCE [LARGE SCALE GENOMIC DNA]</scope>
    <source>
        <strain evidence="3 4">Y9602</strain>
    </source>
</reference>
<name>A0A0H3FDM8_RAHSY</name>
<feature type="compositionally biased region" description="Basic and acidic residues" evidence="1">
    <location>
        <begin position="54"/>
        <end position="67"/>
    </location>
</feature>
<evidence type="ECO:0000256" key="1">
    <source>
        <dbReference type="SAM" id="MobiDB-lite"/>
    </source>
</evidence>
<gene>
    <name evidence="3" type="ordered locus">Rahaq_2598</name>
</gene>
<dbReference type="KEGG" id="rah:Rahaq_2598"/>
<dbReference type="GO" id="GO:0043565">
    <property type="term" value="F:sequence-specific DNA binding"/>
    <property type="evidence" value="ECO:0007669"/>
    <property type="project" value="UniProtKB-ARBA"/>
</dbReference>
<dbReference type="Gene3D" id="1.10.1220.10">
    <property type="entry name" value="Met repressor-like"/>
    <property type="match status" value="1"/>
</dbReference>
<dbReference type="RefSeq" id="WP_013575905.1">
    <property type="nucleotide sequence ID" value="NC_015061.1"/>
</dbReference>
<evidence type="ECO:0000259" key="2">
    <source>
        <dbReference type="Pfam" id="PF03869"/>
    </source>
</evidence>
<sequence>MSEITTLTVKIPVELKELIKNAAAEAEHSLSAEVAARLEESFNPATPKGKKAAKATEHEIDNQHLAEETEPALTTKEIKKLRTLLNARKASSKKK</sequence>
<protein>
    <recommendedName>
        <fullName evidence="2">Arc-like DNA binding domain-containing protein</fullName>
    </recommendedName>
</protein>
<evidence type="ECO:0000313" key="4">
    <source>
        <dbReference type="Proteomes" id="UP000007257"/>
    </source>
</evidence>
<dbReference type="EMBL" id="CP002505">
    <property type="protein sequence ID" value="ADW74205.1"/>
    <property type="molecule type" value="Genomic_DNA"/>
</dbReference>
<dbReference type="Pfam" id="PF03869">
    <property type="entry name" value="Arc"/>
    <property type="match status" value="1"/>
</dbReference>
<dbReference type="HOGENOM" id="CLU_161452_0_0_6"/>
<dbReference type="Proteomes" id="UP000007257">
    <property type="component" value="Chromosome"/>
</dbReference>
<reference evidence="4" key="1">
    <citation type="submission" date="2011-01" db="EMBL/GenBank/DDBJ databases">
        <title>Complete sequence of chromosome of Rahnella sp. Y9602.</title>
        <authorList>
            <consortium name="US DOE Joint Genome Institute"/>
            <person name="Lucas S."/>
            <person name="Copeland A."/>
            <person name="Lapidus A."/>
            <person name="Cheng J.-F."/>
            <person name="Goodwin L."/>
            <person name="Pitluck S."/>
            <person name="Lu M."/>
            <person name="Detter J.C."/>
            <person name="Han C."/>
            <person name="Tapia R."/>
            <person name="Land M."/>
            <person name="Hauser L."/>
            <person name="Kyrpides N."/>
            <person name="Ivanova N."/>
            <person name="Ovchinnikova G."/>
            <person name="Pagani I."/>
            <person name="Sobecky P.A."/>
            <person name="Martinez R.J."/>
            <person name="Woyke T."/>
        </authorList>
    </citation>
    <scope>NUCLEOTIDE SEQUENCE [LARGE SCALE GENOMIC DNA]</scope>
    <source>
        <strain evidence="4">Y9602</strain>
    </source>
</reference>
<evidence type="ECO:0000313" key="3">
    <source>
        <dbReference type="EMBL" id="ADW74205.1"/>
    </source>
</evidence>